<dbReference type="SUPFAM" id="SSF54277">
    <property type="entry name" value="CAD &amp; PB1 domains"/>
    <property type="match status" value="1"/>
</dbReference>
<feature type="domain" description="PB1" evidence="1">
    <location>
        <begin position="29"/>
        <end position="118"/>
    </location>
</feature>
<dbReference type="PANTHER" id="PTHR31066">
    <property type="entry name" value="OS05G0427100 PROTEIN-RELATED"/>
    <property type="match status" value="1"/>
</dbReference>
<dbReference type="Proteomes" id="UP000631114">
    <property type="component" value="Unassembled WGS sequence"/>
</dbReference>
<dbReference type="AlphaFoldDB" id="A0A835H1V5"/>
<dbReference type="EMBL" id="JADFTS010000009">
    <property type="protein sequence ID" value="KAF9590237.1"/>
    <property type="molecule type" value="Genomic_DNA"/>
</dbReference>
<dbReference type="PANTHER" id="PTHR31066:SF10">
    <property type="entry name" value="OCTICOSAPEPTIDE_PHOX_BEM1P FAMILY PROTEIN"/>
    <property type="match status" value="1"/>
</dbReference>
<dbReference type="InterPro" id="IPR000270">
    <property type="entry name" value="PB1_dom"/>
</dbReference>
<protein>
    <recommendedName>
        <fullName evidence="1">PB1 domain-containing protein</fullName>
    </recommendedName>
</protein>
<keyword evidence="3" id="KW-1185">Reference proteome</keyword>
<gene>
    <name evidence="2" type="ORF">IFM89_032015</name>
</gene>
<sequence>MVTDSSSPKNPGNTIKFLISYGGKILPRFTDGKLRYHGGETRVVTIDRSITFTELLIKLGELNGSSVSLRCQLPDEDLDALISVVTDEDLSNIIEEYDIASQAINGSPLKIRGFLYPPKIIKKISPPPSVTSLKANSAAKTYFYYPHVYPPYQ</sequence>
<dbReference type="InterPro" id="IPR053198">
    <property type="entry name" value="Gynoecium_Dev_Regulator"/>
</dbReference>
<reference evidence="2 3" key="1">
    <citation type="submission" date="2020-10" db="EMBL/GenBank/DDBJ databases">
        <title>The Coptis chinensis genome and diversification of protoberbering-type alkaloids.</title>
        <authorList>
            <person name="Wang B."/>
            <person name="Shu S."/>
            <person name="Song C."/>
            <person name="Liu Y."/>
        </authorList>
    </citation>
    <scope>NUCLEOTIDE SEQUENCE [LARGE SCALE GENOMIC DNA]</scope>
    <source>
        <strain evidence="2">HL-2020</strain>
        <tissue evidence="2">Leaf</tissue>
    </source>
</reference>
<evidence type="ECO:0000313" key="3">
    <source>
        <dbReference type="Proteomes" id="UP000631114"/>
    </source>
</evidence>
<accession>A0A835H1V5</accession>
<name>A0A835H1V5_9MAGN</name>
<dbReference type="Pfam" id="PF00564">
    <property type="entry name" value="PB1"/>
    <property type="match status" value="1"/>
</dbReference>
<dbReference type="SMART" id="SM00666">
    <property type="entry name" value="PB1"/>
    <property type="match status" value="1"/>
</dbReference>
<dbReference type="Gene3D" id="3.10.20.90">
    <property type="entry name" value="Phosphatidylinositol 3-kinase Catalytic Subunit, Chain A, domain 1"/>
    <property type="match status" value="1"/>
</dbReference>
<dbReference type="OrthoDB" id="1914296at2759"/>
<dbReference type="CDD" id="cd06410">
    <property type="entry name" value="PB1_UP2"/>
    <property type="match status" value="1"/>
</dbReference>
<evidence type="ECO:0000313" key="2">
    <source>
        <dbReference type="EMBL" id="KAF9590237.1"/>
    </source>
</evidence>
<proteinExistence type="predicted"/>
<evidence type="ECO:0000259" key="1">
    <source>
        <dbReference type="SMART" id="SM00666"/>
    </source>
</evidence>
<organism evidence="2 3">
    <name type="scientific">Coptis chinensis</name>
    <dbReference type="NCBI Taxonomy" id="261450"/>
    <lineage>
        <taxon>Eukaryota</taxon>
        <taxon>Viridiplantae</taxon>
        <taxon>Streptophyta</taxon>
        <taxon>Embryophyta</taxon>
        <taxon>Tracheophyta</taxon>
        <taxon>Spermatophyta</taxon>
        <taxon>Magnoliopsida</taxon>
        <taxon>Ranunculales</taxon>
        <taxon>Ranunculaceae</taxon>
        <taxon>Coptidoideae</taxon>
        <taxon>Coptis</taxon>
    </lineage>
</organism>
<comment type="caution">
    <text evidence="2">The sequence shown here is derived from an EMBL/GenBank/DDBJ whole genome shotgun (WGS) entry which is preliminary data.</text>
</comment>